<reference evidence="1 2" key="1">
    <citation type="submission" date="2018-07" db="EMBL/GenBank/DDBJ databases">
        <title>A high quality draft genome assembly of the barn swallow (H. rustica rustica).</title>
        <authorList>
            <person name="Formenti G."/>
            <person name="Chiara M."/>
            <person name="Poveda L."/>
            <person name="Francoijs K.-J."/>
            <person name="Bonisoli-Alquati A."/>
            <person name="Canova L."/>
            <person name="Gianfranceschi L."/>
            <person name="Horner D.S."/>
            <person name="Saino N."/>
        </authorList>
    </citation>
    <scope>NUCLEOTIDE SEQUENCE [LARGE SCALE GENOMIC DNA]</scope>
    <source>
        <strain evidence="1">Chelidonia</strain>
        <tissue evidence="1">Blood</tissue>
    </source>
</reference>
<proteinExistence type="predicted"/>
<evidence type="ECO:0000313" key="1">
    <source>
        <dbReference type="EMBL" id="RMB97914.1"/>
    </source>
</evidence>
<gene>
    <name evidence="1" type="ORF">DUI87_25392</name>
</gene>
<dbReference type="Proteomes" id="UP000269221">
    <property type="component" value="Unassembled WGS sequence"/>
</dbReference>
<accession>A0A3M0JAR0</accession>
<dbReference type="AlphaFoldDB" id="A0A3M0JAR0"/>
<keyword evidence="2" id="KW-1185">Reference proteome</keyword>
<organism evidence="1 2">
    <name type="scientific">Hirundo rustica rustica</name>
    <dbReference type="NCBI Taxonomy" id="333673"/>
    <lineage>
        <taxon>Eukaryota</taxon>
        <taxon>Metazoa</taxon>
        <taxon>Chordata</taxon>
        <taxon>Craniata</taxon>
        <taxon>Vertebrata</taxon>
        <taxon>Euteleostomi</taxon>
        <taxon>Archelosauria</taxon>
        <taxon>Archosauria</taxon>
        <taxon>Dinosauria</taxon>
        <taxon>Saurischia</taxon>
        <taxon>Theropoda</taxon>
        <taxon>Coelurosauria</taxon>
        <taxon>Aves</taxon>
        <taxon>Neognathae</taxon>
        <taxon>Neoaves</taxon>
        <taxon>Telluraves</taxon>
        <taxon>Australaves</taxon>
        <taxon>Passeriformes</taxon>
        <taxon>Sylvioidea</taxon>
        <taxon>Hirundinidae</taxon>
        <taxon>Hirundo</taxon>
    </lineage>
</organism>
<dbReference type="EMBL" id="QRBI01000154">
    <property type="protein sequence ID" value="RMB97914.1"/>
    <property type="molecule type" value="Genomic_DNA"/>
</dbReference>
<comment type="caution">
    <text evidence="1">The sequence shown here is derived from an EMBL/GenBank/DDBJ whole genome shotgun (WGS) entry which is preliminary data.</text>
</comment>
<sequence length="109" mass="11354">MDSGLAVEEAFQNGLEDTKGVNLKNSPVLSCLSSSNTLATPVLGGHIPKLSPFSKLVALQYRHNQFSGLLSCTASCLPPAMPVTPHEDAASACAPAKMPNSSGSTIKWN</sequence>
<evidence type="ECO:0000313" key="2">
    <source>
        <dbReference type="Proteomes" id="UP000269221"/>
    </source>
</evidence>
<protein>
    <submittedName>
        <fullName evidence="1">Uncharacterized protein</fullName>
    </submittedName>
</protein>
<name>A0A3M0JAR0_HIRRU</name>